<dbReference type="Proteomes" id="UP000095287">
    <property type="component" value="Unplaced"/>
</dbReference>
<protein>
    <submittedName>
        <fullName evidence="2">EB domain-containing protein</fullName>
    </submittedName>
</protein>
<organism evidence="1 2">
    <name type="scientific">Steinernema glaseri</name>
    <dbReference type="NCBI Taxonomy" id="37863"/>
    <lineage>
        <taxon>Eukaryota</taxon>
        <taxon>Metazoa</taxon>
        <taxon>Ecdysozoa</taxon>
        <taxon>Nematoda</taxon>
        <taxon>Chromadorea</taxon>
        <taxon>Rhabditida</taxon>
        <taxon>Tylenchina</taxon>
        <taxon>Panagrolaimomorpha</taxon>
        <taxon>Strongyloidoidea</taxon>
        <taxon>Steinernematidae</taxon>
        <taxon>Steinernema</taxon>
    </lineage>
</organism>
<dbReference type="WBParaSite" id="L893_g4247.t1">
    <property type="protein sequence ID" value="L893_g4247.t1"/>
    <property type="gene ID" value="L893_g4247"/>
</dbReference>
<name>A0A1I8ABM0_9BILA</name>
<sequence length="126" mass="13105">QPMGQPCFGANCGPQIVLQPCVGIGCGALPLPQRPVFAPQPCVGSNCARSPYLFGRVGCPAPRAQMGPQCIPCAGRFFISKFIGCSAQPVPQPCVGVNCAPTFQNVQPPCIGTSCPPIFKKLTTKS</sequence>
<evidence type="ECO:0000313" key="1">
    <source>
        <dbReference type="Proteomes" id="UP000095287"/>
    </source>
</evidence>
<accession>A0A1I8ABM0</accession>
<evidence type="ECO:0000313" key="2">
    <source>
        <dbReference type="WBParaSite" id="L893_g4247.t1"/>
    </source>
</evidence>
<keyword evidence="1" id="KW-1185">Reference proteome</keyword>
<dbReference type="AlphaFoldDB" id="A0A1I8ABM0"/>
<proteinExistence type="predicted"/>
<reference evidence="2" key="1">
    <citation type="submission" date="2016-11" db="UniProtKB">
        <authorList>
            <consortium name="WormBaseParasite"/>
        </authorList>
    </citation>
    <scope>IDENTIFICATION</scope>
</reference>